<organism evidence="1 2">
    <name type="scientific">Clostridium botulinum (strain 657 / Type Ba4)</name>
    <dbReference type="NCBI Taxonomy" id="515621"/>
    <lineage>
        <taxon>Bacteria</taxon>
        <taxon>Bacillati</taxon>
        <taxon>Bacillota</taxon>
        <taxon>Clostridia</taxon>
        <taxon>Eubacteriales</taxon>
        <taxon>Clostridiaceae</taxon>
        <taxon>Clostridium</taxon>
    </lineage>
</organism>
<accession>A0A3F3A0P8</accession>
<reference evidence="2" key="2">
    <citation type="submission" date="2008-05" db="EMBL/GenBank/DDBJ databases">
        <title>Genome sequence of Clostridium botulinum Ba4 strain 657.</title>
        <authorList>
            <person name="Shrivastava S."/>
            <person name="Brown J.L."/>
            <person name="Bruce D."/>
            <person name="Detter C."/>
            <person name="Munk C."/>
            <person name="Smith L.A."/>
            <person name="Smith T.J."/>
            <person name="Sutton G."/>
            <person name="Brettin T.S."/>
        </authorList>
    </citation>
    <scope>NUCLEOTIDE SEQUENCE [LARGE SCALE GENOMIC DNA]</scope>
    <source>
        <strain evidence="2">657 / Type Ba4</strain>
    </source>
</reference>
<protein>
    <submittedName>
        <fullName evidence="1">Uncharacterized protein</fullName>
    </submittedName>
</protein>
<evidence type="ECO:0000313" key="2">
    <source>
        <dbReference type="Proteomes" id="UP000002333"/>
    </source>
</evidence>
<name>A0A3F3A0P8_CLOB6</name>
<dbReference type="KEGG" id="cbi:CLJ_B1249"/>
<evidence type="ECO:0000313" key="1">
    <source>
        <dbReference type="EMBL" id="ACQ52766.1"/>
    </source>
</evidence>
<dbReference type="Proteomes" id="UP000002333">
    <property type="component" value="Chromosome"/>
</dbReference>
<sequence>MLTNTYKLKIYNIKAQGIYFNKDIISLLFTNMHLKEYYIKSQQLKIFIKIIKVILSNKNACPS</sequence>
<dbReference type="EMBL" id="CP001083">
    <property type="protein sequence ID" value="ACQ52766.1"/>
    <property type="molecule type" value="Genomic_DNA"/>
</dbReference>
<gene>
    <name evidence="1" type="ordered locus">CLJ_B1249</name>
</gene>
<proteinExistence type="predicted"/>
<reference evidence="1 2" key="1">
    <citation type="journal article" date="2007" name="PLoS ONE">
        <title>Analysis of the neurotoxin complex genes in Clostridium botulinum A1-A4 and B1 strains: BoNT/A3, /Ba4 and /B1 clusters are located within plasmids.</title>
        <authorList>
            <person name="Smith T.J."/>
            <person name="Hill K.K."/>
            <person name="Foley B.T."/>
            <person name="Detter J.C."/>
            <person name="Munk A.C."/>
            <person name="Bruce D.C."/>
            <person name="Doggett N.A."/>
            <person name="Smith L.A."/>
            <person name="Marks J.D."/>
            <person name="Xie G."/>
            <person name="Brettin T.S."/>
        </authorList>
    </citation>
    <scope>NUCLEOTIDE SEQUENCE [LARGE SCALE GENOMIC DNA]</scope>
    <source>
        <strain evidence="2">657 / Type Ba4</strain>
    </source>
</reference>
<dbReference type="AlphaFoldDB" id="A0A3F3A0P8"/>